<feature type="domain" description="Mechanosensitive ion channel MscS C-terminal" evidence="11">
    <location>
        <begin position="648"/>
        <end position="734"/>
    </location>
</feature>
<feature type="compositionally biased region" description="Basic and acidic residues" evidence="7">
    <location>
        <begin position="768"/>
        <end position="779"/>
    </location>
</feature>
<dbReference type="GO" id="GO:0005886">
    <property type="term" value="C:plasma membrane"/>
    <property type="evidence" value="ECO:0007669"/>
    <property type="project" value="UniProtKB-SubCell"/>
</dbReference>
<protein>
    <submittedName>
        <fullName evidence="14">Small conductance mechanosensitive channel</fullName>
    </submittedName>
</protein>
<gene>
    <name evidence="14" type="ORF">JM93_03530</name>
</gene>
<dbReference type="GO" id="GO:0008381">
    <property type="term" value="F:mechanosensitive monoatomic ion channel activity"/>
    <property type="evidence" value="ECO:0007669"/>
    <property type="project" value="InterPro"/>
</dbReference>
<evidence type="ECO:0000256" key="2">
    <source>
        <dbReference type="ARBA" id="ARBA00008017"/>
    </source>
</evidence>
<evidence type="ECO:0000256" key="5">
    <source>
        <dbReference type="ARBA" id="ARBA00022989"/>
    </source>
</evidence>
<accession>A0A562SNE3</accession>
<keyword evidence="9" id="KW-0732">Signal</keyword>
<evidence type="ECO:0000259" key="13">
    <source>
        <dbReference type="Pfam" id="PF25392"/>
    </source>
</evidence>
<dbReference type="InterPro" id="IPR011066">
    <property type="entry name" value="MscS_channel_C_sf"/>
</dbReference>
<dbReference type="PANTHER" id="PTHR30460">
    <property type="entry name" value="MODERATE CONDUCTANCE MECHANOSENSITIVE CHANNEL YBIO"/>
    <property type="match status" value="1"/>
</dbReference>
<evidence type="ECO:0000256" key="4">
    <source>
        <dbReference type="ARBA" id="ARBA00022692"/>
    </source>
</evidence>
<sequence length="779" mass="84585">MFAKFRPVLAVCFFAFATLGLSAVSVAQVQSSNSQNSGSEAPSAESARQALIDLLEDPRGRQVLIEQLEALDLPEGGGTGPQTAAEARSQRSDAADTGSAADLSQESETQTAAPFAVRLGEYTQVIMDDFVAVWDRVGRSLSGISLLADGTITIDRDRITTAMLQVGLVLIAAMVLFKLGQWILVTVYRKFDMTARYGGWLTRALMLVVTTAADAATVAIGWGGGYAVALLSFGGLESGVTLLESLALNAFLITGLLKVGLRFVFAPERPELRLLPFDDPSAVYWCARLGFVVSWLGYGIMLAVPVANLSISFVIGNTVRFLVTVFAALYVLTLVFRNQQKVKAGIRAYSEGLSSEITKRTVYRLAGFWSLVTYVYILTVLIVWLFRPFDAVAIIMRSTGLSILTIMGGMLLSLTMTRAITGGIRLPENIRESLPALQGRLNAFVPRILKIFRFAVFVITLLILLDIWGVVSFLSWVQSEGGADLIGRYSSAFLVLLVAFAIWLAVMAWVDLRLRSRSGYVVTARERTLFQLFRNAFTVVVMVMAALLSLSELGIDIGPLIAGAGVVGLAISFGAQTLVKDIITGAFIQIENAINEGDVVTVGGTTGTVERLTVRSVRLRDLDGTTHIVPFSSVDMVSNFMRDFSYHVAVIGVAYDTDIRKAKAALEEAFRRLKNSDFARSIIGDLEMHGVTNFGASAIDIRARIKTLPGDQWGVGRAYNEFVKDVFDEQDIEIPFPQVTYHAATPPAAADLIAQKKKRSKADPSSVKPEDDAPPDPDH</sequence>
<dbReference type="PANTHER" id="PTHR30460:SF0">
    <property type="entry name" value="MODERATE CONDUCTANCE MECHANOSENSITIVE CHANNEL YBIO"/>
    <property type="match status" value="1"/>
</dbReference>
<feature type="transmembrane region" description="Helical" evidence="8">
    <location>
        <begin position="557"/>
        <end position="579"/>
    </location>
</feature>
<evidence type="ECO:0000313" key="15">
    <source>
        <dbReference type="Proteomes" id="UP000320593"/>
    </source>
</evidence>
<dbReference type="InterPro" id="IPR049278">
    <property type="entry name" value="MS_channel_C"/>
</dbReference>
<dbReference type="SUPFAM" id="SSF50182">
    <property type="entry name" value="Sm-like ribonucleoproteins"/>
    <property type="match status" value="1"/>
</dbReference>
<evidence type="ECO:0000256" key="3">
    <source>
        <dbReference type="ARBA" id="ARBA00022475"/>
    </source>
</evidence>
<dbReference type="InterPro" id="IPR010920">
    <property type="entry name" value="LSM_dom_sf"/>
</dbReference>
<evidence type="ECO:0000256" key="7">
    <source>
        <dbReference type="SAM" id="MobiDB-lite"/>
    </source>
</evidence>
<comment type="subcellular location">
    <subcellularLocation>
        <location evidence="1">Cell membrane</location>
        <topology evidence="1">Multi-pass membrane protein</topology>
    </subcellularLocation>
</comment>
<keyword evidence="3" id="KW-1003">Cell membrane</keyword>
<feature type="transmembrane region" description="Helical" evidence="8">
    <location>
        <begin position="200"/>
        <end position="222"/>
    </location>
</feature>
<dbReference type="EMBL" id="VLLF01000009">
    <property type="protein sequence ID" value="TWI82186.1"/>
    <property type="molecule type" value="Genomic_DNA"/>
</dbReference>
<evidence type="ECO:0000256" key="1">
    <source>
        <dbReference type="ARBA" id="ARBA00004651"/>
    </source>
</evidence>
<dbReference type="RefSeq" id="WP_145345943.1">
    <property type="nucleotide sequence ID" value="NZ_SMLY01000084.1"/>
</dbReference>
<evidence type="ECO:0000313" key="14">
    <source>
        <dbReference type="EMBL" id="TWI82186.1"/>
    </source>
</evidence>
<feature type="chain" id="PRO_5022221779" evidence="9">
    <location>
        <begin position="28"/>
        <end position="779"/>
    </location>
</feature>
<evidence type="ECO:0000259" key="12">
    <source>
        <dbReference type="Pfam" id="PF21088"/>
    </source>
</evidence>
<dbReference type="Pfam" id="PF21088">
    <property type="entry name" value="MS_channel_1st"/>
    <property type="match status" value="1"/>
</dbReference>
<feature type="transmembrane region" description="Helical" evidence="8">
    <location>
        <begin position="365"/>
        <end position="386"/>
    </location>
</feature>
<evidence type="ECO:0000259" key="11">
    <source>
        <dbReference type="Pfam" id="PF21082"/>
    </source>
</evidence>
<dbReference type="InterPro" id="IPR045276">
    <property type="entry name" value="YbiO_bact"/>
</dbReference>
<evidence type="ECO:0000259" key="10">
    <source>
        <dbReference type="Pfam" id="PF00924"/>
    </source>
</evidence>
<evidence type="ECO:0000256" key="9">
    <source>
        <dbReference type="SAM" id="SignalP"/>
    </source>
</evidence>
<feature type="transmembrane region" description="Helical" evidence="8">
    <location>
        <begin position="242"/>
        <end position="261"/>
    </location>
</feature>
<feature type="domain" description="Mechanosensitive ion channel transmembrane helices 2/3" evidence="12">
    <location>
        <begin position="536"/>
        <end position="576"/>
    </location>
</feature>
<feature type="transmembrane region" description="Helical" evidence="8">
    <location>
        <begin position="454"/>
        <end position="477"/>
    </location>
</feature>
<comment type="caution">
    <text evidence="14">The sequence shown here is derived from an EMBL/GenBank/DDBJ whole genome shotgun (WGS) entry which is preliminary data.</text>
</comment>
<comment type="similarity">
    <text evidence="2">Belongs to the MscS (TC 1.A.23) family.</text>
</comment>
<feature type="transmembrane region" description="Helical" evidence="8">
    <location>
        <begin position="392"/>
        <end position="415"/>
    </location>
</feature>
<feature type="transmembrane region" description="Helical" evidence="8">
    <location>
        <begin position="310"/>
        <end position="336"/>
    </location>
</feature>
<dbReference type="Pfam" id="PF21082">
    <property type="entry name" value="MS_channel_3rd"/>
    <property type="match status" value="1"/>
</dbReference>
<dbReference type="Pfam" id="PF25392">
    <property type="entry name" value="MS_channel_TM1"/>
    <property type="match status" value="1"/>
</dbReference>
<dbReference type="Gene3D" id="3.30.70.100">
    <property type="match status" value="1"/>
</dbReference>
<feature type="transmembrane region" description="Helical" evidence="8">
    <location>
        <begin position="489"/>
        <end position="512"/>
    </location>
</feature>
<dbReference type="InterPro" id="IPR049142">
    <property type="entry name" value="MS_channel_1st"/>
</dbReference>
<feature type="transmembrane region" description="Helical" evidence="8">
    <location>
        <begin position="532"/>
        <end position="551"/>
    </location>
</feature>
<feature type="transmembrane region" description="Helical" evidence="8">
    <location>
        <begin position="162"/>
        <end position="188"/>
    </location>
</feature>
<name>A0A562SNE3_9HYPH</name>
<feature type="region of interest" description="Disordered" evidence="7">
    <location>
        <begin position="754"/>
        <end position="779"/>
    </location>
</feature>
<keyword evidence="6 8" id="KW-0472">Membrane</keyword>
<dbReference type="Pfam" id="PF00924">
    <property type="entry name" value="MS_channel_2nd"/>
    <property type="match status" value="1"/>
</dbReference>
<dbReference type="Gene3D" id="2.30.30.60">
    <property type="match status" value="1"/>
</dbReference>
<dbReference type="InterPro" id="IPR011014">
    <property type="entry name" value="MscS_channel_TM-2"/>
</dbReference>
<organism evidence="14 15">
    <name type="scientific">Roseibium hamelinense</name>
    <dbReference type="NCBI Taxonomy" id="150831"/>
    <lineage>
        <taxon>Bacteria</taxon>
        <taxon>Pseudomonadati</taxon>
        <taxon>Pseudomonadota</taxon>
        <taxon>Alphaproteobacteria</taxon>
        <taxon>Hyphomicrobiales</taxon>
        <taxon>Stappiaceae</taxon>
        <taxon>Roseibium</taxon>
    </lineage>
</organism>
<keyword evidence="15" id="KW-1185">Reference proteome</keyword>
<feature type="domain" description="Mechanosensitive ion channel MscS" evidence="10">
    <location>
        <begin position="577"/>
        <end position="640"/>
    </location>
</feature>
<feature type="region of interest" description="Disordered" evidence="7">
    <location>
        <begin position="73"/>
        <end position="108"/>
    </location>
</feature>
<dbReference type="Proteomes" id="UP000320593">
    <property type="component" value="Unassembled WGS sequence"/>
</dbReference>
<feature type="transmembrane region" description="Helical" evidence="8">
    <location>
        <begin position="282"/>
        <end position="304"/>
    </location>
</feature>
<proteinExistence type="inferred from homology"/>
<feature type="signal peptide" evidence="9">
    <location>
        <begin position="1"/>
        <end position="27"/>
    </location>
</feature>
<dbReference type="SUPFAM" id="SSF82689">
    <property type="entry name" value="Mechanosensitive channel protein MscS (YggB), C-terminal domain"/>
    <property type="match status" value="1"/>
</dbReference>
<dbReference type="OrthoDB" id="9814206at2"/>
<evidence type="ECO:0000256" key="6">
    <source>
        <dbReference type="ARBA" id="ARBA00023136"/>
    </source>
</evidence>
<feature type="domain" description="Moderate conductance mechanosensitive channel YbiO-like transmembrane helix 1" evidence="13">
    <location>
        <begin position="399"/>
        <end position="476"/>
    </location>
</feature>
<dbReference type="SUPFAM" id="SSF82861">
    <property type="entry name" value="Mechanosensitive channel protein MscS (YggB), transmembrane region"/>
    <property type="match status" value="1"/>
</dbReference>
<evidence type="ECO:0000256" key="8">
    <source>
        <dbReference type="SAM" id="Phobius"/>
    </source>
</evidence>
<keyword evidence="4 8" id="KW-0812">Transmembrane</keyword>
<reference evidence="14 15" key="1">
    <citation type="submission" date="2019-07" db="EMBL/GenBank/DDBJ databases">
        <title>Genomic Encyclopedia of Archaeal and Bacterial Type Strains, Phase II (KMG-II): from individual species to whole genera.</title>
        <authorList>
            <person name="Goeker M."/>
        </authorList>
    </citation>
    <scope>NUCLEOTIDE SEQUENCE [LARGE SCALE GENOMIC DNA]</scope>
    <source>
        <strain evidence="14 15">ATCC BAA-252</strain>
    </source>
</reference>
<dbReference type="InterPro" id="IPR057485">
    <property type="entry name" value="YbiO-like_TM1"/>
</dbReference>
<dbReference type="InterPro" id="IPR006685">
    <property type="entry name" value="MscS_channel_2nd"/>
</dbReference>
<keyword evidence="5 8" id="KW-1133">Transmembrane helix</keyword>
<dbReference type="InterPro" id="IPR023408">
    <property type="entry name" value="MscS_beta-dom_sf"/>
</dbReference>
<dbReference type="AlphaFoldDB" id="A0A562SNE3"/>
<dbReference type="Gene3D" id="1.10.287.1260">
    <property type="match status" value="1"/>
</dbReference>